<dbReference type="PANTHER" id="PTHR10715">
    <property type="entry name" value="60S RIBOSOMAL PROTEIN L6"/>
    <property type="match status" value="1"/>
</dbReference>
<keyword evidence="8" id="KW-1185">Reference proteome</keyword>
<comment type="similarity">
    <text evidence="1 4">Belongs to the eukaryotic ribosomal protein eL6 family.</text>
</comment>
<evidence type="ECO:0000259" key="6">
    <source>
        <dbReference type="Pfam" id="PF03868"/>
    </source>
</evidence>
<proteinExistence type="inferred from homology"/>
<dbReference type="InterPro" id="IPR014722">
    <property type="entry name" value="Rib_uL2_dom2"/>
</dbReference>
<sequence>MARNSDVSPYVGKFSRSQVYSKKGLYKREHKAALAPAAPAPETKTKTVGGKANGSSRTIPTSRAAKFYPSEDVKQLKRSRKSVQAPKLRSSLTPGTVLILLAGRFRGKRVVLLKQLDSGLLLVTGPFKVNGVPLRRVNQAYVIATSLKLDISSLAVDAKLNDAYFAKPKSASRNGTEGEFFADKAEKKAYPEDKVADQKAIDKAVLAAVNAKPNAAKYLAATFGLSKGQFPHLLKVSHQVSGIF</sequence>
<dbReference type="STRING" id="796604.A0A2X0LTM7"/>
<dbReference type="GO" id="GO:0002181">
    <property type="term" value="P:cytoplasmic translation"/>
    <property type="evidence" value="ECO:0007669"/>
    <property type="project" value="TreeGrafter"/>
</dbReference>
<keyword evidence="3 4" id="KW-0687">Ribonucleoprotein</keyword>
<dbReference type="InterPro" id="IPR041997">
    <property type="entry name" value="Ribosomal_eL6_KOW"/>
</dbReference>
<dbReference type="Gene3D" id="2.30.30.30">
    <property type="match status" value="1"/>
</dbReference>
<evidence type="ECO:0000313" key="8">
    <source>
        <dbReference type="Proteomes" id="UP000249464"/>
    </source>
</evidence>
<evidence type="ECO:0000256" key="4">
    <source>
        <dbReference type="RuleBase" id="RU000662"/>
    </source>
</evidence>
<dbReference type="GO" id="GO:0003735">
    <property type="term" value="F:structural constituent of ribosome"/>
    <property type="evidence" value="ECO:0007669"/>
    <property type="project" value="InterPro"/>
</dbReference>
<dbReference type="PANTHER" id="PTHR10715:SF0">
    <property type="entry name" value="LARGE RIBOSOMAL SUBUNIT PROTEIN EL6"/>
    <property type="match status" value="1"/>
</dbReference>
<dbReference type="InterPro" id="IPR008991">
    <property type="entry name" value="Translation_prot_SH3-like_sf"/>
</dbReference>
<dbReference type="PROSITE" id="PS01170">
    <property type="entry name" value="RIBOSOMAL_L6E"/>
    <property type="match status" value="1"/>
</dbReference>
<dbReference type="Proteomes" id="UP000249464">
    <property type="component" value="Unassembled WGS sequence"/>
</dbReference>
<dbReference type="GO" id="GO:0003723">
    <property type="term" value="F:RNA binding"/>
    <property type="evidence" value="ECO:0007669"/>
    <property type="project" value="TreeGrafter"/>
</dbReference>
<evidence type="ECO:0000256" key="2">
    <source>
        <dbReference type="ARBA" id="ARBA00022980"/>
    </source>
</evidence>
<reference evidence="7 8" key="1">
    <citation type="submission" date="2016-11" db="EMBL/GenBank/DDBJ databases">
        <authorList>
            <person name="Jaros S."/>
            <person name="Januszkiewicz K."/>
            <person name="Wedrychowicz H."/>
        </authorList>
    </citation>
    <scope>NUCLEOTIDE SEQUENCE [LARGE SCALE GENOMIC DNA]</scope>
</reference>
<evidence type="ECO:0000256" key="5">
    <source>
        <dbReference type="SAM" id="MobiDB-lite"/>
    </source>
</evidence>
<evidence type="ECO:0000313" key="7">
    <source>
        <dbReference type="EMBL" id="SGY18793.1"/>
    </source>
</evidence>
<dbReference type="CDD" id="cd13156">
    <property type="entry name" value="KOW_RPL6"/>
    <property type="match status" value="1"/>
</dbReference>
<dbReference type="GO" id="GO:0000027">
    <property type="term" value="P:ribosomal large subunit assembly"/>
    <property type="evidence" value="ECO:0007669"/>
    <property type="project" value="TreeGrafter"/>
</dbReference>
<dbReference type="InterPro" id="IPR000915">
    <property type="entry name" value="60S_ribosomal_eL6"/>
</dbReference>
<protein>
    <recommendedName>
        <fullName evidence="4">60S ribosomal protein L6</fullName>
    </recommendedName>
</protein>
<dbReference type="FunFam" id="2.30.30.30:FF:000014">
    <property type="entry name" value="60S ribosomal protein L6"/>
    <property type="match status" value="1"/>
</dbReference>
<dbReference type="Pfam" id="PF01159">
    <property type="entry name" value="Ribosomal_L6e"/>
    <property type="match status" value="1"/>
</dbReference>
<organism evidence="7 8">
    <name type="scientific">Microbotryum silenes-dioicae</name>
    <dbReference type="NCBI Taxonomy" id="796604"/>
    <lineage>
        <taxon>Eukaryota</taxon>
        <taxon>Fungi</taxon>
        <taxon>Dikarya</taxon>
        <taxon>Basidiomycota</taxon>
        <taxon>Pucciniomycotina</taxon>
        <taxon>Microbotryomycetes</taxon>
        <taxon>Microbotryales</taxon>
        <taxon>Microbotryaceae</taxon>
        <taxon>Microbotryum</taxon>
    </lineage>
</organism>
<dbReference type="GO" id="GO:0022625">
    <property type="term" value="C:cytosolic large ribosomal subunit"/>
    <property type="evidence" value="ECO:0007669"/>
    <property type="project" value="TreeGrafter"/>
</dbReference>
<feature type="compositionally biased region" description="Low complexity" evidence="5">
    <location>
        <begin position="33"/>
        <end position="42"/>
    </location>
</feature>
<feature type="region of interest" description="Disordered" evidence="5">
    <location>
        <begin position="31"/>
        <end position="63"/>
    </location>
</feature>
<dbReference type="EMBL" id="FQNC01000016">
    <property type="protein sequence ID" value="SGY18793.1"/>
    <property type="molecule type" value="Genomic_DNA"/>
</dbReference>
<name>A0A2X0LTM7_9BASI</name>
<evidence type="ECO:0000256" key="1">
    <source>
        <dbReference type="ARBA" id="ARBA00010592"/>
    </source>
</evidence>
<gene>
    <name evidence="7" type="primary">BQ5605_C014g07475</name>
    <name evidence="7" type="ORF">BQ5605_C014G07475</name>
</gene>
<dbReference type="InterPro" id="IPR005568">
    <property type="entry name" value="Ribosomal_uL6_N"/>
</dbReference>
<accession>A0A2X0LTM7</accession>
<dbReference type="SUPFAM" id="SSF50104">
    <property type="entry name" value="Translation proteins SH3-like domain"/>
    <property type="match status" value="1"/>
</dbReference>
<evidence type="ECO:0000256" key="3">
    <source>
        <dbReference type="ARBA" id="ARBA00023274"/>
    </source>
</evidence>
<dbReference type="Pfam" id="PF03868">
    <property type="entry name" value="Ribosomal_L6e_N"/>
    <property type="match status" value="1"/>
</dbReference>
<keyword evidence="2 4" id="KW-0689">Ribosomal protein</keyword>
<dbReference type="InterPro" id="IPR049633">
    <property type="entry name" value="Ribosomal_eL6_CS"/>
</dbReference>
<feature type="domain" description="Large ribosomal subunit protein uL6 N-terminal" evidence="6">
    <location>
        <begin position="3"/>
        <end position="33"/>
    </location>
</feature>
<dbReference type="AlphaFoldDB" id="A0A2X0LTM7"/>